<reference evidence="2" key="1">
    <citation type="submission" date="2021-05" db="EMBL/GenBank/DDBJ databases">
        <title>The genome of the haptophyte Pavlova lutheri (Diacronema luteri, Pavlovales) - a model for lipid biosynthesis in eukaryotic algae.</title>
        <authorList>
            <person name="Hulatt C.J."/>
            <person name="Posewitz M.C."/>
        </authorList>
    </citation>
    <scope>NUCLEOTIDE SEQUENCE</scope>
    <source>
        <strain evidence="2">NIVA-4/92</strain>
    </source>
</reference>
<comment type="caution">
    <text evidence="2">The sequence shown here is derived from an EMBL/GenBank/DDBJ whole genome shotgun (WGS) entry which is preliminary data.</text>
</comment>
<dbReference type="EMBL" id="JAGTXO010000023">
    <property type="protein sequence ID" value="KAG8461876.1"/>
    <property type="molecule type" value="Genomic_DNA"/>
</dbReference>
<keyword evidence="3" id="KW-1185">Reference proteome</keyword>
<protein>
    <recommendedName>
        <fullName evidence="4">HAT C-terminal dimerisation domain-containing protein</fullName>
    </recommendedName>
</protein>
<feature type="region of interest" description="Disordered" evidence="1">
    <location>
        <begin position="125"/>
        <end position="154"/>
    </location>
</feature>
<dbReference type="AlphaFoldDB" id="A0A8J5X632"/>
<organism evidence="2 3">
    <name type="scientific">Diacronema lutheri</name>
    <name type="common">Unicellular marine alga</name>
    <name type="synonym">Monochrysis lutheri</name>
    <dbReference type="NCBI Taxonomy" id="2081491"/>
    <lineage>
        <taxon>Eukaryota</taxon>
        <taxon>Haptista</taxon>
        <taxon>Haptophyta</taxon>
        <taxon>Pavlovophyceae</taxon>
        <taxon>Pavlovales</taxon>
        <taxon>Pavlovaceae</taxon>
        <taxon>Diacronema</taxon>
    </lineage>
</organism>
<feature type="region of interest" description="Disordered" evidence="1">
    <location>
        <begin position="1"/>
        <end position="38"/>
    </location>
</feature>
<evidence type="ECO:0000313" key="3">
    <source>
        <dbReference type="Proteomes" id="UP000751190"/>
    </source>
</evidence>
<evidence type="ECO:0000256" key="1">
    <source>
        <dbReference type="SAM" id="MobiDB-lite"/>
    </source>
</evidence>
<feature type="compositionally biased region" description="Pro residues" evidence="1">
    <location>
        <begin position="138"/>
        <end position="149"/>
    </location>
</feature>
<evidence type="ECO:0008006" key="4">
    <source>
        <dbReference type="Google" id="ProtNLM"/>
    </source>
</evidence>
<dbReference type="SUPFAM" id="SSF53098">
    <property type="entry name" value="Ribonuclease H-like"/>
    <property type="match status" value="1"/>
</dbReference>
<accession>A0A8J5X632</accession>
<evidence type="ECO:0000313" key="2">
    <source>
        <dbReference type="EMBL" id="KAG8461876.1"/>
    </source>
</evidence>
<dbReference type="Proteomes" id="UP000751190">
    <property type="component" value="Unassembled WGS sequence"/>
</dbReference>
<dbReference type="OrthoDB" id="5980003at2759"/>
<name>A0A8J5X632_DIALT</name>
<dbReference type="InterPro" id="IPR012337">
    <property type="entry name" value="RNaseH-like_sf"/>
</dbReference>
<proteinExistence type="predicted"/>
<sequence length="828" mass="90942">MRGLAEVYGDASSSGEEDEGAQSSLPQACPTPTDRTTLPAHADASLDALLAYAQPDGAVQLGCEVKLNDRVNDNVLGSGVIIGLPLESYESHDERRGKALVRFDDMAQPSWRTWGHLNLPPALPACRAAGGDDGAHAAPPPPPPPPHAPEPITLRHAPEPITLSSFWRRAASSGPLIAAASGAPAGARPASAAQAMPMVASIERQRAPKRKPESANPRPPEFAECELVVRGDELRCTACRVEVSCAKKNHVVQHLATAKHVTAVEKLKRRAVSDQSIKDDIYAHFVQNPTAVGGTLSLDEQHMRYRIVESFMFAGIELTKADHLRALLQRCGCASTDSSHLRTLVPMVEKHELERIRADLSGQLVNIAFDGTRRLGEAVNVTCRFCSPTFQLEMRLIAFVTVAKSLSGNAIAGMLTTILLQQHNISLANVVGFSRDSVAANGKAMQTLSTVFPSSVDLPCISHTLTHVGEAFRFELLDTFMTPWYTLLYSNTMAGQLWHSMIGESVKGFSNVRWYCRAEIMMQIAQHFDKVPKLLEELREREIGEATTKKMLEIYATSLAELKVSLAAILDMRRLVATTYELEGDRLEILLAYERIEALRSLGRRVASGDAGSLPNVDALLRRGVQIVVGVKIQKNFPMHGGMYEGVVVGSSYAQTTVHHDGSERKVYKVRYPADNTEEELEEEEIRPLIMIADMQVRKKVIASFKPGFEYLEARLTDTCASSSYYLSQEYAVFKAVRIFDPSVAREMRADAGMVENLAVLVFWRAHRRDLLAFAEAARIVFALSPNSASCERVFSLLAVMFGDNQKSALADLLQGSLMLRYNKRPVG</sequence>
<gene>
    <name evidence="2" type="ORF">KFE25_013895</name>
</gene>